<feature type="domain" description="CCT" evidence="11">
    <location>
        <begin position="354"/>
        <end position="396"/>
    </location>
</feature>
<keyword evidence="7 9" id="KW-0539">Nucleus</keyword>
<comment type="caution">
    <text evidence="12">The sequence shown here is derived from an EMBL/GenBank/DDBJ whole genome shotgun (WGS) entry which is preliminary data.</text>
</comment>
<dbReference type="PANTHER" id="PTHR31717">
    <property type="entry name" value="ZINC FINGER PROTEIN CONSTANS-LIKE 10"/>
    <property type="match status" value="1"/>
</dbReference>
<evidence type="ECO:0000256" key="3">
    <source>
        <dbReference type="ARBA" id="ARBA00022723"/>
    </source>
</evidence>
<evidence type="ECO:0000256" key="1">
    <source>
        <dbReference type="ARBA" id="ARBA00004123"/>
    </source>
</evidence>
<comment type="similarity">
    <text evidence="2">Belongs to the CONSTANS family.</text>
</comment>
<evidence type="ECO:0000256" key="2">
    <source>
        <dbReference type="ARBA" id="ARBA00010024"/>
    </source>
</evidence>
<feature type="domain" description="B box-type" evidence="10">
    <location>
        <begin position="1"/>
        <end position="47"/>
    </location>
</feature>
<dbReference type="InterPro" id="IPR000315">
    <property type="entry name" value="Znf_B-box"/>
</dbReference>
<evidence type="ECO:0000256" key="8">
    <source>
        <dbReference type="PROSITE-ProRule" id="PRU00024"/>
    </source>
</evidence>
<evidence type="ECO:0000256" key="4">
    <source>
        <dbReference type="ARBA" id="ARBA00022737"/>
    </source>
</evidence>
<dbReference type="PROSITE" id="PS50119">
    <property type="entry name" value="ZF_BBOX"/>
    <property type="match status" value="2"/>
</dbReference>
<dbReference type="EMBL" id="LSRQ01005254">
    <property type="protein sequence ID" value="OAY67847.1"/>
    <property type="molecule type" value="Genomic_DNA"/>
</dbReference>
<evidence type="ECO:0000256" key="9">
    <source>
        <dbReference type="PROSITE-ProRule" id="PRU00357"/>
    </source>
</evidence>
<dbReference type="InterPro" id="IPR049808">
    <property type="entry name" value="CONSTANS-like_Bbox1"/>
</dbReference>
<evidence type="ECO:0000256" key="6">
    <source>
        <dbReference type="ARBA" id="ARBA00022833"/>
    </source>
</evidence>
<dbReference type="CDD" id="cd19821">
    <property type="entry name" value="Bbox1_BBX-like"/>
    <property type="match status" value="1"/>
</dbReference>
<dbReference type="PROSITE" id="PS51017">
    <property type="entry name" value="CCT"/>
    <property type="match status" value="1"/>
</dbReference>
<dbReference type="Proteomes" id="UP000092600">
    <property type="component" value="Unassembled WGS sequence"/>
</dbReference>
<feature type="domain" description="B box-type" evidence="10">
    <location>
        <begin position="43"/>
        <end position="90"/>
    </location>
</feature>
<proteinExistence type="inferred from homology"/>
<keyword evidence="5 8" id="KW-0863">Zinc-finger</keyword>
<gene>
    <name evidence="12" type="ORF">ACMD2_10620</name>
</gene>
<evidence type="ECO:0000259" key="11">
    <source>
        <dbReference type="PROSITE" id="PS51017"/>
    </source>
</evidence>
<organism evidence="12 13">
    <name type="scientific">Ananas comosus</name>
    <name type="common">Pineapple</name>
    <name type="synonym">Ananas ananas</name>
    <dbReference type="NCBI Taxonomy" id="4615"/>
    <lineage>
        <taxon>Eukaryota</taxon>
        <taxon>Viridiplantae</taxon>
        <taxon>Streptophyta</taxon>
        <taxon>Embryophyta</taxon>
        <taxon>Tracheophyta</taxon>
        <taxon>Spermatophyta</taxon>
        <taxon>Magnoliopsida</taxon>
        <taxon>Liliopsida</taxon>
        <taxon>Poales</taxon>
        <taxon>Bromeliaceae</taxon>
        <taxon>Bromelioideae</taxon>
        <taxon>Ananas</taxon>
    </lineage>
</organism>
<name>A0A199USQ9_ANACO</name>
<dbReference type="SMART" id="SM00336">
    <property type="entry name" value="BBOX"/>
    <property type="match status" value="1"/>
</dbReference>
<dbReference type="GO" id="GO:0006355">
    <property type="term" value="P:regulation of DNA-templated transcription"/>
    <property type="evidence" value="ECO:0007669"/>
    <property type="project" value="UniProtKB-ARBA"/>
</dbReference>
<dbReference type="GO" id="GO:0008270">
    <property type="term" value="F:zinc ion binding"/>
    <property type="evidence" value="ECO:0007669"/>
    <property type="project" value="UniProtKB-KW"/>
</dbReference>
<evidence type="ECO:0000256" key="5">
    <source>
        <dbReference type="ARBA" id="ARBA00022771"/>
    </source>
</evidence>
<dbReference type="PANTHER" id="PTHR31717:SF138">
    <property type="entry name" value="CONSTANS-LIKE PROTEIN DAYS TO HEADING ON CHROMOSOME 2"/>
    <property type="match status" value="1"/>
</dbReference>
<keyword evidence="6" id="KW-0862">Zinc</keyword>
<evidence type="ECO:0000256" key="7">
    <source>
        <dbReference type="ARBA" id="ARBA00023242"/>
    </source>
</evidence>
<evidence type="ECO:0000259" key="10">
    <source>
        <dbReference type="PROSITE" id="PS50119"/>
    </source>
</evidence>
<reference evidence="12 13" key="1">
    <citation type="journal article" date="2016" name="DNA Res.">
        <title>The draft genome of MD-2 pineapple using hybrid error correction of long reads.</title>
        <authorList>
            <person name="Redwan R.M."/>
            <person name="Saidin A."/>
            <person name="Kumar S.V."/>
        </authorList>
    </citation>
    <scope>NUCLEOTIDE SEQUENCE [LARGE SCALE GENOMIC DNA]</scope>
    <source>
        <strain evidence="13">cv. MD2</strain>
        <tissue evidence="12">Leaf</tissue>
    </source>
</reference>
<dbReference type="GO" id="GO:0005634">
    <property type="term" value="C:nucleus"/>
    <property type="evidence" value="ECO:0007669"/>
    <property type="project" value="UniProtKB-SubCell"/>
</dbReference>
<dbReference type="Pfam" id="PF06203">
    <property type="entry name" value="CCT"/>
    <property type="match status" value="1"/>
</dbReference>
<dbReference type="AlphaFoldDB" id="A0A199USQ9"/>
<dbReference type="InterPro" id="IPR010402">
    <property type="entry name" value="CCT_domain"/>
</dbReference>
<dbReference type="STRING" id="4615.A0A199USQ9"/>
<keyword evidence="4" id="KW-0677">Repeat</keyword>
<evidence type="ECO:0000313" key="12">
    <source>
        <dbReference type="EMBL" id="OAY67847.1"/>
    </source>
</evidence>
<sequence>MGLLCDFCGKQRSMIYCRPDAACLCLSCDRGVHAANALSCRHLRTLLCGRCNSQPAIVRCIEENISLCRGCDWSGHGGSASALGHKMQPINSYSGCPSSAELSRLWSFALEIPPILDSNCQKVLGMISVGTNSFGNCCGPSNGRDNDLGANGELSTSVGSSLKFVENPLPFTSDQQARLIDPTTPKLCCTETNGHETCKDDHLYEDLNVDDIDLSFENYEELFGGSQNESGQLFGDAGMDSLFEMDISATTSNCQGALMAEASSSGQVESTHAACSTAASADSLMSNPGVDSDPIPCFPSMQACSALSLSFSGLISDSKGGDYRDCGMSSMATVGDPPWYAAGPEASSFSPASRDSAVMRYKEKKKNRRFEKKIRYESRKVRADTRRRVKGRFVKAGDAYDYDPLHDAKGC</sequence>
<accession>A0A199USQ9</accession>
<comment type="subcellular location">
    <subcellularLocation>
        <location evidence="1 9">Nucleus</location>
    </subcellularLocation>
</comment>
<protein>
    <submittedName>
        <fullName evidence="12">Zinc finger protein CONSTANS-LIKE 9</fullName>
    </submittedName>
</protein>
<keyword evidence="3" id="KW-0479">Metal-binding</keyword>
<evidence type="ECO:0000313" key="13">
    <source>
        <dbReference type="Proteomes" id="UP000092600"/>
    </source>
</evidence>